<keyword evidence="1" id="KW-0472">Membrane</keyword>
<feature type="transmembrane region" description="Helical" evidence="1">
    <location>
        <begin position="128"/>
        <end position="149"/>
    </location>
</feature>
<keyword evidence="1" id="KW-0812">Transmembrane</keyword>
<feature type="transmembrane region" description="Helical" evidence="1">
    <location>
        <begin position="202"/>
        <end position="219"/>
    </location>
</feature>
<sequence>MQLNQNQENEEKKGIFMNILYLIGIFGIYVGVDNVIGQKYKGKYYLIHGVNNVFIVYLTCGDVVNTFTDFKNILTENVSVLPSIVTVSLHTYHVYCYYKYFKPDDWLHHILMGLALLLAHQFETGRLINYSLFFTTGLPGMVDYFLLFLVKNDKMDYLSEKKVNNYINLWIRAPGCISHSVLTLLVYNLYKDTLLSGYFEQFGYILTALITYWNGIYFMNKVVISYNSYTSANKL</sequence>
<organism evidence="2">
    <name type="scientific">viral metagenome</name>
    <dbReference type="NCBI Taxonomy" id="1070528"/>
    <lineage>
        <taxon>unclassified sequences</taxon>
        <taxon>metagenomes</taxon>
        <taxon>organismal metagenomes</taxon>
    </lineage>
</organism>
<feature type="transmembrane region" description="Helical" evidence="1">
    <location>
        <begin position="15"/>
        <end position="32"/>
    </location>
</feature>
<name>A0A6C0F150_9ZZZZ</name>
<accession>A0A6C0F150</accession>
<evidence type="ECO:0000256" key="1">
    <source>
        <dbReference type="SAM" id="Phobius"/>
    </source>
</evidence>
<evidence type="ECO:0000313" key="2">
    <source>
        <dbReference type="EMBL" id="QHT34762.1"/>
    </source>
</evidence>
<keyword evidence="1" id="KW-1133">Transmembrane helix</keyword>
<evidence type="ECO:0008006" key="3">
    <source>
        <dbReference type="Google" id="ProtNLM"/>
    </source>
</evidence>
<dbReference type="EMBL" id="MN739008">
    <property type="protein sequence ID" value="QHT34762.1"/>
    <property type="molecule type" value="Genomic_DNA"/>
</dbReference>
<feature type="transmembrane region" description="Helical" evidence="1">
    <location>
        <begin position="169"/>
        <end position="190"/>
    </location>
</feature>
<dbReference type="AlphaFoldDB" id="A0A6C0F150"/>
<feature type="transmembrane region" description="Helical" evidence="1">
    <location>
        <begin position="44"/>
        <end position="67"/>
    </location>
</feature>
<proteinExistence type="predicted"/>
<protein>
    <recommendedName>
        <fullName evidence="3">TLC domain-containing protein</fullName>
    </recommendedName>
</protein>
<reference evidence="2" key="1">
    <citation type="journal article" date="2020" name="Nature">
        <title>Giant virus diversity and host interactions through global metagenomics.</title>
        <authorList>
            <person name="Schulz F."/>
            <person name="Roux S."/>
            <person name="Paez-Espino D."/>
            <person name="Jungbluth S."/>
            <person name="Walsh D.A."/>
            <person name="Denef V.J."/>
            <person name="McMahon K.D."/>
            <person name="Konstantinidis K.T."/>
            <person name="Eloe-Fadrosh E.A."/>
            <person name="Kyrpides N.C."/>
            <person name="Woyke T."/>
        </authorList>
    </citation>
    <scope>NUCLEOTIDE SEQUENCE</scope>
    <source>
        <strain evidence="2">GVMAG-M-3300009163-63</strain>
    </source>
</reference>